<keyword evidence="2" id="KW-1185">Reference proteome</keyword>
<name>E4NC74_KITSK</name>
<dbReference type="EMBL" id="AP010968">
    <property type="protein sequence ID" value="BAJ28805.1"/>
    <property type="molecule type" value="Genomic_DNA"/>
</dbReference>
<reference evidence="1 2" key="1">
    <citation type="journal article" date="2010" name="DNA Res.">
        <title>Genome sequence of Kitasatospora setae NBRC 14216T: an evolutionary snapshot of the family Streptomycetaceae.</title>
        <authorList>
            <person name="Ichikawa N."/>
            <person name="Oguchi A."/>
            <person name="Ikeda H."/>
            <person name="Ishikawa J."/>
            <person name="Kitani S."/>
            <person name="Watanabe Y."/>
            <person name="Nakamura S."/>
            <person name="Katano Y."/>
            <person name="Kishi E."/>
            <person name="Sasagawa M."/>
            <person name="Ankai A."/>
            <person name="Fukui S."/>
            <person name="Hashimoto Y."/>
            <person name="Kamata S."/>
            <person name="Otoguro M."/>
            <person name="Tanikawa S."/>
            <person name="Nihira T."/>
            <person name="Horinouchi S."/>
            <person name="Ohnishi Y."/>
            <person name="Hayakawa M."/>
            <person name="Kuzuyama T."/>
            <person name="Arisawa A."/>
            <person name="Nomoto F."/>
            <person name="Miura H."/>
            <person name="Takahashi Y."/>
            <person name="Fujita N."/>
        </authorList>
    </citation>
    <scope>NUCLEOTIDE SEQUENCE [LARGE SCALE GENOMIC DNA]</scope>
    <source>
        <strain evidence="2">ATCC 33774 / DSM 43861 / JCM 3304 / KCC A-0304 / NBRC 14216 / KM-6054</strain>
    </source>
</reference>
<evidence type="ECO:0000313" key="2">
    <source>
        <dbReference type="Proteomes" id="UP000007076"/>
    </source>
</evidence>
<proteinExistence type="predicted"/>
<protein>
    <submittedName>
        <fullName evidence="1">Uncharacterized protein</fullName>
    </submittedName>
</protein>
<evidence type="ECO:0000313" key="1">
    <source>
        <dbReference type="EMBL" id="BAJ28805.1"/>
    </source>
</evidence>
<organism evidence="1 2">
    <name type="scientific">Kitasatospora setae (strain ATCC 33774 / DSM 43861 / JCM 3304 / KCC A-0304 / NBRC 14216 / KM-6054)</name>
    <name type="common">Streptomyces setae</name>
    <dbReference type="NCBI Taxonomy" id="452652"/>
    <lineage>
        <taxon>Bacteria</taxon>
        <taxon>Bacillati</taxon>
        <taxon>Actinomycetota</taxon>
        <taxon>Actinomycetes</taxon>
        <taxon>Kitasatosporales</taxon>
        <taxon>Streptomycetaceae</taxon>
        <taxon>Kitasatospora</taxon>
    </lineage>
</organism>
<sequence length="245" mass="26431">MSREGKMIIPGHGDSLPEAVDVDLITFDGADLMGEPEFWAAYCLNQSIEDDSLLARAWAVEVPSIREMQRALWSPDAWPTFEVPIDGGSSLVVVFRNVEDDSGVDYLVVPPGGRDCIRVATLEGGYQGPGISWDEVLRVANRAADPLARAQRMLLLAPALGDVEVADSGGVDMLADALRAVGVQAHSEEVAELIATENLQWEPVEWRTTEGGIRVCASEESPRSMNSAVSLSDEQLRVVSELLAG</sequence>
<dbReference type="AlphaFoldDB" id="E4NC74"/>
<dbReference type="HOGENOM" id="CLU_096120_0_0_11"/>
<accession>E4NC74</accession>
<dbReference type="eggNOG" id="ENOG502ZXB7">
    <property type="taxonomic scope" value="Bacteria"/>
</dbReference>
<dbReference type="KEGG" id="ksk:KSE_29930"/>
<dbReference type="Proteomes" id="UP000007076">
    <property type="component" value="Chromosome"/>
</dbReference>
<gene>
    <name evidence="1" type="ordered locus">KSE_29930</name>
</gene>